<dbReference type="Proteomes" id="UP000678499">
    <property type="component" value="Unassembled WGS sequence"/>
</dbReference>
<protein>
    <submittedName>
        <fullName evidence="1">Uncharacterized protein</fullName>
    </submittedName>
</protein>
<keyword evidence="2" id="KW-1185">Reference proteome</keyword>
<dbReference type="EMBL" id="OA882134">
    <property type="protein sequence ID" value="CAD7273124.1"/>
    <property type="molecule type" value="Genomic_DNA"/>
</dbReference>
<reference evidence="1" key="1">
    <citation type="submission" date="2020-11" db="EMBL/GenBank/DDBJ databases">
        <authorList>
            <person name="Tran Van P."/>
        </authorList>
    </citation>
    <scope>NUCLEOTIDE SEQUENCE</scope>
</reference>
<organism evidence="1">
    <name type="scientific">Notodromas monacha</name>
    <dbReference type="NCBI Taxonomy" id="399045"/>
    <lineage>
        <taxon>Eukaryota</taxon>
        <taxon>Metazoa</taxon>
        <taxon>Ecdysozoa</taxon>
        <taxon>Arthropoda</taxon>
        <taxon>Crustacea</taxon>
        <taxon>Oligostraca</taxon>
        <taxon>Ostracoda</taxon>
        <taxon>Podocopa</taxon>
        <taxon>Podocopida</taxon>
        <taxon>Cypridocopina</taxon>
        <taxon>Cypridoidea</taxon>
        <taxon>Cyprididae</taxon>
        <taxon>Notodromas</taxon>
    </lineage>
</organism>
<gene>
    <name evidence="1" type="ORF">NMOB1V02_LOCUS1027</name>
</gene>
<dbReference type="EMBL" id="CAJPEX010000097">
    <property type="protein sequence ID" value="CAG0913276.1"/>
    <property type="molecule type" value="Genomic_DNA"/>
</dbReference>
<proteinExistence type="predicted"/>
<dbReference type="AlphaFoldDB" id="A0A7R9GA35"/>
<accession>A0A7R9GA35</accession>
<evidence type="ECO:0000313" key="2">
    <source>
        <dbReference type="Proteomes" id="UP000678499"/>
    </source>
</evidence>
<name>A0A7R9GA35_9CRUS</name>
<evidence type="ECO:0000313" key="1">
    <source>
        <dbReference type="EMBL" id="CAD7273124.1"/>
    </source>
</evidence>
<sequence length="317" mass="35385">MLHQYHDGYQAVSLQGTQEFWMPSQATQMCCTADSKCTDHMNMGEKIERFEDKAACEILSVDAARVGGQGILGQCVVKEATPRQNGLRTAPAAGRLLNSLRAHHHQHRDESRRDASPAPRTTLAVRIPAHRGDQQQCQMSLLQDEVRPSDCIGPDCRCAPTTVQREHCGYAHEGPCNCANQLSRQTGLETALSFPRYDVEGNRVCTCEENHGVVNLPDRPEAAYIGAACPHCALPRLVERPRRDPAIQQQIYTRFEDRLSRVPPPSCPCSLVKPVVMKEAPRTTPDFVGKWAMYETGIAFQTQADVRYDHECEAVEY</sequence>